<protein>
    <submittedName>
        <fullName evidence="6">TauD/TfdA family dioxygenase</fullName>
    </submittedName>
</protein>
<evidence type="ECO:0000256" key="1">
    <source>
        <dbReference type="ARBA" id="ARBA00001954"/>
    </source>
</evidence>
<dbReference type="SUPFAM" id="SSF51197">
    <property type="entry name" value="Clavaminate synthase-like"/>
    <property type="match status" value="1"/>
</dbReference>
<dbReference type="RefSeq" id="WP_158684351.1">
    <property type="nucleotide sequence ID" value="NZ_CP095474.1"/>
</dbReference>
<dbReference type="InterPro" id="IPR003819">
    <property type="entry name" value="TauD/TfdA-like"/>
</dbReference>
<reference evidence="6" key="1">
    <citation type="submission" date="2022-04" db="EMBL/GenBank/DDBJ databases">
        <title>Systematic whole-genome sequencing reveals an unexpected diversity among actinomycetoma pathogens and provides insights into their antibacterial susceptibilities.</title>
        <authorList>
            <person name="Watson A.K."/>
            <person name="Kepplinger B."/>
            <person name="Bakhiet S.M."/>
            <person name="Mhmoud N.A."/>
            <person name="Chapman J."/>
            <person name="Allenby N."/>
            <person name="Mickiewicz K."/>
            <person name="Goodfellow M."/>
            <person name="Fahal A.H."/>
            <person name="Errington J."/>
        </authorList>
    </citation>
    <scope>NUCLEOTIDE SEQUENCE</scope>
    <source>
        <strain evidence="6">SD 504</strain>
    </source>
</reference>
<dbReference type="PANTHER" id="PTHR10696:SF56">
    <property type="entry name" value="TAUD_TFDA-LIKE DOMAIN-CONTAINING PROTEIN"/>
    <property type="match status" value="1"/>
</dbReference>
<dbReference type="InterPro" id="IPR050411">
    <property type="entry name" value="AlphaKG_dependent_hydroxylases"/>
</dbReference>
<comment type="cofactor">
    <cofactor evidence="1">
        <name>Fe(2+)</name>
        <dbReference type="ChEBI" id="CHEBI:29033"/>
    </cofactor>
</comment>
<organism evidence="6 7">
    <name type="scientific">Streptomyces sudanensis</name>
    <dbReference type="NCBI Taxonomy" id="436397"/>
    <lineage>
        <taxon>Bacteria</taxon>
        <taxon>Bacillati</taxon>
        <taxon>Actinomycetota</taxon>
        <taxon>Actinomycetes</taxon>
        <taxon>Kitasatosporales</taxon>
        <taxon>Streptomycetaceae</taxon>
        <taxon>Streptomyces</taxon>
    </lineage>
</organism>
<evidence type="ECO:0000256" key="3">
    <source>
        <dbReference type="ARBA" id="ARBA00023004"/>
    </source>
</evidence>
<gene>
    <name evidence="6" type="ORF">MW084_12220</name>
</gene>
<dbReference type="Proteomes" id="UP001056383">
    <property type="component" value="Chromosome"/>
</dbReference>
<dbReference type="InterPro" id="IPR042098">
    <property type="entry name" value="TauD-like_sf"/>
</dbReference>
<accession>A0ABY4TCA1</accession>
<sequence>MSSAYPEATLEAAVPLGGLPSPAAIEKIARKHLENHGYLYLFDVPDDFDHLGFLRAFGEFVPQYDGRLVWDLKPEPDMDDVYHSRNTRSLVPHTEAYEYPGLPPRYLALWCVRPARGPGGETTLADGYAWLRTFSSEEREIMRTRRYEWTTSEGLVRRGVKWGNRHPILESRDGVDVLRYSANNVNADGDDFLPGFLRSGTEFFEENCIGVRIARNCLLLWDNWRMLHSRTSFKDSGRHLRRVLISA</sequence>
<evidence type="ECO:0000313" key="7">
    <source>
        <dbReference type="Proteomes" id="UP001056383"/>
    </source>
</evidence>
<dbReference type="GO" id="GO:0051213">
    <property type="term" value="F:dioxygenase activity"/>
    <property type="evidence" value="ECO:0007669"/>
    <property type="project" value="UniProtKB-KW"/>
</dbReference>
<proteinExistence type="predicted"/>
<keyword evidence="2" id="KW-0560">Oxidoreductase</keyword>
<evidence type="ECO:0000256" key="2">
    <source>
        <dbReference type="ARBA" id="ARBA00023002"/>
    </source>
</evidence>
<evidence type="ECO:0000256" key="4">
    <source>
        <dbReference type="ARBA" id="ARBA00023194"/>
    </source>
</evidence>
<evidence type="ECO:0000259" key="5">
    <source>
        <dbReference type="Pfam" id="PF02668"/>
    </source>
</evidence>
<keyword evidence="3" id="KW-0408">Iron</keyword>
<keyword evidence="7" id="KW-1185">Reference proteome</keyword>
<keyword evidence="4" id="KW-0045">Antibiotic biosynthesis</keyword>
<evidence type="ECO:0000313" key="6">
    <source>
        <dbReference type="EMBL" id="URN16579.1"/>
    </source>
</evidence>
<dbReference type="Gene3D" id="3.60.130.10">
    <property type="entry name" value="Clavaminate synthase-like"/>
    <property type="match status" value="1"/>
</dbReference>
<dbReference type="EMBL" id="CP095474">
    <property type="protein sequence ID" value="URN16579.1"/>
    <property type="molecule type" value="Genomic_DNA"/>
</dbReference>
<dbReference type="Pfam" id="PF02668">
    <property type="entry name" value="TauD"/>
    <property type="match status" value="1"/>
</dbReference>
<name>A0ABY4TCA1_9ACTN</name>
<dbReference type="PANTHER" id="PTHR10696">
    <property type="entry name" value="GAMMA-BUTYROBETAINE HYDROXYLASE-RELATED"/>
    <property type="match status" value="1"/>
</dbReference>
<keyword evidence="6" id="KW-0223">Dioxygenase</keyword>
<feature type="domain" description="TauD/TfdA-like" evidence="5">
    <location>
        <begin position="27"/>
        <end position="243"/>
    </location>
</feature>